<comment type="similarity">
    <text evidence="1 5">Belongs to the NOP53 family.</text>
</comment>
<dbReference type="Proteomes" id="UP000054826">
    <property type="component" value="Unassembled WGS sequence"/>
</dbReference>
<keyword evidence="4 5" id="KW-0539">Nucleus</keyword>
<dbReference type="GO" id="GO:0005730">
    <property type="term" value="C:nucleolus"/>
    <property type="evidence" value="ECO:0007669"/>
    <property type="project" value="UniProtKB-SubCell"/>
</dbReference>
<dbReference type="InterPro" id="IPR011687">
    <property type="entry name" value="Nop53/GLTSCR2"/>
</dbReference>
<dbReference type="AlphaFoldDB" id="A0A0V1IKK9"/>
<dbReference type="EMBL" id="JYDS01000147">
    <property type="protein sequence ID" value="KRZ23355.1"/>
    <property type="molecule type" value="Genomic_DNA"/>
</dbReference>
<dbReference type="PANTHER" id="PTHR14211:SF7">
    <property type="entry name" value="RIBOSOME BIOGENESIS PROTEIN NOP53"/>
    <property type="match status" value="1"/>
</dbReference>
<evidence type="ECO:0000313" key="7">
    <source>
        <dbReference type="EMBL" id="KRZ23355.1"/>
    </source>
</evidence>
<dbReference type="GO" id="GO:0000027">
    <property type="term" value="P:ribosomal large subunit assembly"/>
    <property type="evidence" value="ECO:0007669"/>
    <property type="project" value="UniProtKB-UniRule"/>
</dbReference>
<evidence type="ECO:0000256" key="6">
    <source>
        <dbReference type="SAM" id="MobiDB-lite"/>
    </source>
</evidence>
<evidence type="ECO:0000313" key="8">
    <source>
        <dbReference type="EMBL" id="KRZ38497.1"/>
    </source>
</evidence>
<comment type="caution">
    <text evidence="7">The sequence shown here is derived from an EMBL/GenBank/DDBJ whole genome shotgun (WGS) entry which is preliminary data.</text>
</comment>
<dbReference type="GO" id="GO:0008097">
    <property type="term" value="F:5S rRNA binding"/>
    <property type="evidence" value="ECO:0007669"/>
    <property type="project" value="TreeGrafter"/>
</dbReference>
<gene>
    <name evidence="7" type="primary">GLTSCR2</name>
    <name evidence="7" type="ORF">T4B_15128</name>
    <name evidence="8" type="ORF">T4C_10798</name>
</gene>
<evidence type="ECO:0000256" key="2">
    <source>
        <dbReference type="ARBA" id="ARBA00018339"/>
    </source>
</evidence>
<accession>A0A0V1IKK9</accession>
<dbReference type="PIRSF" id="PIRSF017302">
    <property type="entry name" value="Gltscr2"/>
    <property type="match status" value="1"/>
</dbReference>
<evidence type="ECO:0000256" key="3">
    <source>
        <dbReference type="ARBA" id="ARBA00022517"/>
    </source>
</evidence>
<name>A0A0V1IKK9_TRIPS</name>
<dbReference type="GO" id="GO:0005654">
    <property type="term" value="C:nucleoplasm"/>
    <property type="evidence" value="ECO:0007669"/>
    <property type="project" value="UniProtKB-SubCell"/>
</dbReference>
<evidence type="ECO:0000256" key="4">
    <source>
        <dbReference type="ARBA" id="ARBA00023242"/>
    </source>
</evidence>
<evidence type="ECO:0000256" key="5">
    <source>
        <dbReference type="PIRNR" id="PIRNR017302"/>
    </source>
</evidence>
<comment type="subcellular location">
    <subcellularLocation>
        <location evidence="5">Nucleus</location>
        <location evidence="5">Nucleolus</location>
    </subcellularLocation>
    <subcellularLocation>
        <location evidence="5">Nucleus</location>
        <location evidence="5">Nucleoplasm</location>
    </subcellularLocation>
</comment>
<sequence>MFSNGKACVQQSTSFLITYNAKEMNKASARKISRRKKKYWRKGANISDVETFLDDIREQERLHGCQLHLKKDEDLFEIDKTPGSTIDFSIKADDFDSQTASQSVKASNRFNRKQLKKLQSVSVRRKKYRRKKSGICFSKRTFYDIWATPVSKYFVFMLNLIGEKAETSELDDSLVEHYLRETKKLPVKVPNTRNIIVSTCPHVQSPHEGTSYNPTEEAHQDLLIKAYEEEKTKLEANVWALNAMKVPKNEQMATEESRLKEMMQGLVDESDKDGASSGDEASVEEKVQKRKTVCEKRKTVAQRKRQLNLKKAEQRKCFEKKKRMYENEIHRIKSINKEIKRMELNWERRAEIRKRRMAEKLKKPAKLGRHPFIASDREVLLPEELPDSLRLLKPEGHILTDRFKSLQQRNILEPRVRCKIKRKYKRKRFNKKGVSEVDASYIPR</sequence>
<evidence type="ECO:0000313" key="9">
    <source>
        <dbReference type="Proteomes" id="UP000054805"/>
    </source>
</evidence>
<evidence type="ECO:0000313" key="10">
    <source>
        <dbReference type="Proteomes" id="UP000054826"/>
    </source>
</evidence>
<reference evidence="9 10" key="1">
    <citation type="submission" date="2015-01" db="EMBL/GenBank/DDBJ databases">
        <title>Evolution of Trichinella species and genotypes.</title>
        <authorList>
            <person name="Korhonen P.K."/>
            <person name="Edoardo P."/>
            <person name="Giuseppe L.R."/>
            <person name="Gasser R.B."/>
        </authorList>
    </citation>
    <scope>NUCLEOTIDE SEQUENCE [LARGE SCALE GENOMIC DNA]</scope>
    <source>
        <strain evidence="8">ISS176</strain>
        <strain evidence="7">ISS588</strain>
    </source>
</reference>
<dbReference type="GO" id="GO:0006364">
    <property type="term" value="P:rRNA processing"/>
    <property type="evidence" value="ECO:0007669"/>
    <property type="project" value="TreeGrafter"/>
</dbReference>
<dbReference type="Proteomes" id="UP000054805">
    <property type="component" value="Unassembled WGS sequence"/>
</dbReference>
<dbReference type="Pfam" id="PF07767">
    <property type="entry name" value="Nop53"/>
    <property type="match status" value="1"/>
</dbReference>
<evidence type="ECO:0000256" key="1">
    <source>
        <dbReference type="ARBA" id="ARBA00008838"/>
    </source>
</evidence>
<protein>
    <recommendedName>
        <fullName evidence="2 5">Ribosome biogenesis protein NOP53</fullName>
    </recommendedName>
</protein>
<keyword evidence="3 5" id="KW-0690">Ribosome biogenesis</keyword>
<dbReference type="PANTHER" id="PTHR14211">
    <property type="entry name" value="GLIOMA SUPPRESSOR CANDIDATE REGION GENE 2"/>
    <property type="match status" value="1"/>
</dbReference>
<feature type="region of interest" description="Disordered" evidence="6">
    <location>
        <begin position="268"/>
        <end position="291"/>
    </location>
</feature>
<comment type="function">
    <text evidence="5">May play a role in ribosome biogenesis.</text>
</comment>
<dbReference type="EMBL" id="JYDV01000045">
    <property type="protein sequence ID" value="KRZ38497.1"/>
    <property type="molecule type" value="Genomic_DNA"/>
</dbReference>
<organism evidence="7 9">
    <name type="scientific">Trichinella pseudospiralis</name>
    <name type="common">Parasitic roundworm</name>
    <dbReference type="NCBI Taxonomy" id="6337"/>
    <lineage>
        <taxon>Eukaryota</taxon>
        <taxon>Metazoa</taxon>
        <taxon>Ecdysozoa</taxon>
        <taxon>Nematoda</taxon>
        <taxon>Enoplea</taxon>
        <taxon>Dorylaimia</taxon>
        <taxon>Trichinellida</taxon>
        <taxon>Trichinellidae</taxon>
        <taxon>Trichinella</taxon>
    </lineage>
</organism>
<proteinExistence type="inferred from homology"/>
<keyword evidence="9" id="KW-1185">Reference proteome</keyword>